<comment type="subcellular location">
    <subcellularLocation>
        <location evidence="1">Cell membrane</location>
        <topology evidence="1">Multi-pass membrane protein</topology>
    </subcellularLocation>
</comment>
<feature type="transmembrane region" description="Helical" evidence="9">
    <location>
        <begin position="179"/>
        <end position="198"/>
    </location>
</feature>
<proteinExistence type="predicted"/>
<keyword evidence="5" id="KW-0598">Phosphotransferase system</keyword>
<comment type="caution">
    <text evidence="10">The sequence shown here is derived from an EMBL/GenBank/DDBJ whole genome shotgun (WGS) entry which is preliminary data.</text>
</comment>
<dbReference type="AlphaFoldDB" id="A0A430A2E4"/>
<dbReference type="PANTHER" id="PTHR32502:SF8">
    <property type="entry name" value="N-ACETYLGALACTOSAMINE PERMEASE IIC COMPONENT 1"/>
    <property type="match status" value="1"/>
</dbReference>
<sequence length="272" mass="29027">MLVPALSIALVMFIGNLSDSGLSDPMIRRPLVMAMFVGLLLGDLKTGLIMGASLEVIFLGMSGIGGAMPSDSMTGSIFGTAFAILNHQGTEVALSLAIPISLLAVFINQLVIFIRGLLLDQFNKFAEEDQIRSIELLHYASIFAGPLVYAIVGFLGIYLGTNSVSALVDAIPSFVMNGLTVLGKVLPALGISLLLNMIYEKGNMIFLLLGFLAASYLKLPLIAIALFGIVIVVVLGAIDKNLLDNKKIAEKRNQQATSIEATSSLEEDFFNE</sequence>
<evidence type="ECO:0000256" key="8">
    <source>
        <dbReference type="ARBA" id="ARBA00023136"/>
    </source>
</evidence>
<keyword evidence="8 9" id="KW-0472">Membrane</keyword>
<evidence type="ECO:0000256" key="4">
    <source>
        <dbReference type="ARBA" id="ARBA00022597"/>
    </source>
</evidence>
<keyword evidence="7 9" id="KW-1133">Transmembrane helix</keyword>
<feature type="transmembrane region" description="Helical" evidence="9">
    <location>
        <begin position="205"/>
        <end position="238"/>
    </location>
</feature>
<gene>
    <name evidence="10" type="ORF">CBF37_00950</name>
</gene>
<feature type="transmembrane region" description="Helical" evidence="9">
    <location>
        <begin position="139"/>
        <end position="159"/>
    </location>
</feature>
<dbReference type="Proteomes" id="UP000287857">
    <property type="component" value="Unassembled WGS sequence"/>
</dbReference>
<evidence type="ECO:0000313" key="11">
    <source>
        <dbReference type="Proteomes" id="UP000287857"/>
    </source>
</evidence>
<evidence type="ECO:0000256" key="7">
    <source>
        <dbReference type="ARBA" id="ARBA00022989"/>
    </source>
</evidence>
<dbReference type="OrthoDB" id="7058816at2"/>
<dbReference type="GO" id="GO:0009401">
    <property type="term" value="P:phosphoenolpyruvate-dependent sugar phosphotransferase system"/>
    <property type="evidence" value="ECO:0007669"/>
    <property type="project" value="UniProtKB-KW"/>
</dbReference>
<dbReference type="RefSeq" id="WP_002350267.1">
    <property type="nucleotide sequence ID" value="NZ_NGJS01000001.1"/>
</dbReference>
<reference evidence="10 11" key="1">
    <citation type="submission" date="2017-05" db="EMBL/GenBank/DDBJ databases">
        <title>Vagococcus spp. assemblies.</title>
        <authorList>
            <person name="Gulvik C.A."/>
        </authorList>
    </citation>
    <scope>NUCLEOTIDE SEQUENCE [LARGE SCALE GENOMIC DNA]</scope>
    <source>
        <strain evidence="10 11">SS1995</strain>
    </source>
</reference>
<keyword evidence="3" id="KW-1003">Cell membrane</keyword>
<evidence type="ECO:0000313" key="10">
    <source>
        <dbReference type="EMBL" id="RSU00610.1"/>
    </source>
</evidence>
<evidence type="ECO:0000256" key="2">
    <source>
        <dbReference type="ARBA" id="ARBA00022448"/>
    </source>
</evidence>
<dbReference type="InterPro" id="IPR004700">
    <property type="entry name" value="PTS_IIC_man"/>
</dbReference>
<keyword evidence="11" id="KW-1185">Reference proteome</keyword>
<evidence type="ECO:0000256" key="9">
    <source>
        <dbReference type="SAM" id="Phobius"/>
    </source>
</evidence>
<dbReference type="Pfam" id="PF03609">
    <property type="entry name" value="EII-Sor"/>
    <property type="match status" value="1"/>
</dbReference>
<keyword evidence="6 9" id="KW-0812">Transmembrane</keyword>
<feature type="transmembrane region" description="Helical" evidence="9">
    <location>
        <begin position="96"/>
        <end position="118"/>
    </location>
</feature>
<dbReference type="PANTHER" id="PTHR32502">
    <property type="entry name" value="N-ACETYLGALACTOSAMINE PERMEASE II COMPONENT-RELATED"/>
    <property type="match status" value="1"/>
</dbReference>
<evidence type="ECO:0000256" key="1">
    <source>
        <dbReference type="ARBA" id="ARBA00004651"/>
    </source>
</evidence>
<accession>A0A430A2E4</accession>
<dbReference type="PROSITE" id="PS51106">
    <property type="entry name" value="PTS_EIIC_TYPE_4"/>
    <property type="match status" value="1"/>
</dbReference>
<name>A0A430A2E4_9ENTE</name>
<dbReference type="EMBL" id="NGJS01000001">
    <property type="protein sequence ID" value="RSU00610.1"/>
    <property type="molecule type" value="Genomic_DNA"/>
</dbReference>
<evidence type="ECO:0000256" key="3">
    <source>
        <dbReference type="ARBA" id="ARBA00022475"/>
    </source>
</evidence>
<evidence type="ECO:0000256" key="5">
    <source>
        <dbReference type="ARBA" id="ARBA00022683"/>
    </source>
</evidence>
<protein>
    <submittedName>
        <fullName evidence="10">PTS sugar transporter subunit IIC</fullName>
    </submittedName>
</protein>
<organism evidence="10 11">
    <name type="scientific">Vagococcus vulneris</name>
    <dbReference type="NCBI Taxonomy" id="1977869"/>
    <lineage>
        <taxon>Bacteria</taxon>
        <taxon>Bacillati</taxon>
        <taxon>Bacillota</taxon>
        <taxon>Bacilli</taxon>
        <taxon>Lactobacillales</taxon>
        <taxon>Enterococcaceae</taxon>
        <taxon>Vagococcus</taxon>
    </lineage>
</organism>
<dbReference type="InterPro" id="IPR050303">
    <property type="entry name" value="GatZ_KbaZ_carbometab"/>
</dbReference>
<dbReference type="GO" id="GO:0005886">
    <property type="term" value="C:plasma membrane"/>
    <property type="evidence" value="ECO:0007669"/>
    <property type="project" value="UniProtKB-SubCell"/>
</dbReference>
<evidence type="ECO:0000256" key="6">
    <source>
        <dbReference type="ARBA" id="ARBA00022692"/>
    </source>
</evidence>
<keyword evidence="4 10" id="KW-0762">Sugar transport</keyword>
<keyword evidence="2" id="KW-0813">Transport</keyword>